<keyword evidence="2" id="KW-1185">Reference proteome</keyword>
<organism evidence="1 2">
    <name type="scientific">Datura stramonium</name>
    <name type="common">Jimsonweed</name>
    <name type="synonym">Common thornapple</name>
    <dbReference type="NCBI Taxonomy" id="4076"/>
    <lineage>
        <taxon>Eukaryota</taxon>
        <taxon>Viridiplantae</taxon>
        <taxon>Streptophyta</taxon>
        <taxon>Embryophyta</taxon>
        <taxon>Tracheophyta</taxon>
        <taxon>Spermatophyta</taxon>
        <taxon>Magnoliopsida</taxon>
        <taxon>eudicotyledons</taxon>
        <taxon>Gunneridae</taxon>
        <taxon>Pentapetalae</taxon>
        <taxon>asterids</taxon>
        <taxon>lamiids</taxon>
        <taxon>Solanales</taxon>
        <taxon>Solanaceae</taxon>
        <taxon>Solanoideae</taxon>
        <taxon>Datureae</taxon>
        <taxon>Datura</taxon>
    </lineage>
</organism>
<sequence length="113" mass="12586">MQALPFHPPGMGRGGAEIRKTLIRVAQGGLKFWLVESCPTPYTSLLVQGWSLQGNSLSLRPPAVRVSSCHHLSLPSIFIYLVEYSVFCKAWLFIATNLRNPVLEKGQGSWLVY</sequence>
<protein>
    <submittedName>
        <fullName evidence="1">Uncharacterized protein</fullName>
    </submittedName>
</protein>
<reference evidence="1 2" key="1">
    <citation type="journal article" date="2021" name="BMC Genomics">
        <title>Datura genome reveals duplications of psychoactive alkaloid biosynthetic genes and high mutation rate following tissue culture.</title>
        <authorList>
            <person name="Rajewski A."/>
            <person name="Carter-House D."/>
            <person name="Stajich J."/>
            <person name="Litt A."/>
        </authorList>
    </citation>
    <scope>NUCLEOTIDE SEQUENCE [LARGE SCALE GENOMIC DNA]</scope>
    <source>
        <strain evidence="1">AR-01</strain>
    </source>
</reference>
<comment type="caution">
    <text evidence="1">The sequence shown here is derived from an EMBL/GenBank/DDBJ whole genome shotgun (WGS) entry which is preliminary data.</text>
</comment>
<dbReference type="Proteomes" id="UP000823775">
    <property type="component" value="Unassembled WGS sequence"/>
</dbReference>
<evidence type="ECO:0000313" key="2">
    <source>
        <dbReference type="Proteomes" id="UP000823775"/>
    </source>
</evidence>
<name>A0ABS8WUC5_DATST</name>
<proteinExistence type="predicted"/>
<gene>
    <name evidence="1" type="ORF">HAX54_006796</name>
</gene>
<evidence type="ECO:0000313" key="1">
    <source>
        <dbReference type="EMBL" id="MCE3216537.1"/>
    </source>
</evidence>
<accession>A0ABS8WUC5</accession>
<dbReference type="EMBL" id="JACEIK010013491">
    <property type="protein sequence ID" value="MCE3216537.1"/>
    <property type="molecule type" value="Genomic_DNA"/>
</dbReference>